<dbReference type="Proteomes" id="UP000535020">
    <property type="component" value="Unassembled WGS sequence"/>
</dbReference>
<dbReference type="AlphaFoldDB" id="A0A7Y8XZZ6"/>
<evidence type="ECO:0000256" key="1">
    <source>
        <dbReference type="SAM" id="SignalP"/>
    </source>
</evidence>
<sequence>MKHFLVGCLLLSGIAFAQDTESKNEGPVASKKNEVRIDALSLIAFGKANISYERFTSGKWSYGLTGSFTVGDKFEEDFDEGYRSTLPKFEIIPYVRYKMSDSDAHYYFIEGFISANGGDFRQILRAEDGTNGYYMISKEDYFSVAPGASVGYKVYFGHAVALEFLVGAGLNIMDTDKSPDVISRIGLNLGYRF</sequence>
<reference evidence="2 3" key="1">
    <citation type="submission" date="2020-07" db="EMBL/GenBank/DDBJ databases">
        <authorList>
            <person name="Sun Q."/>
        </authorList>
    </citation>
    <scope>NUCLEOTIDE SEQUENCE [LARGE SCALE GENOMIC DNA]</scope>
    <source>
        <strain evidence="2 3">MAH-1</strain>
    </source>
</reference>
<accession>A0A7Y8XZZ6</accession>
<organism evidence="2 3">
    <name type="scientific">Flavobacterium agri</name>
    <dbReference type="NCBI Taxonomy" id="2743471"/>
    <lineage>
        <taxon>Bacteria</taxon>
        <taxon>Pseudomonadati</taxon>
        <taxon>Bacteroidota</taxon>
        <taxon>Flavobacteriia</taxon>
        <taxon>Flavobacteriales</taxon>
        <taxon>Flavobacteriaceae</taxon>
        <taxon>Flavobacterium</taxon>
    </lineage>
</organism>
<keyword evidence="3" id="KW-1185">Reference proteome</keyword>
<feature type="chain" id="PRO_5031552752" description="DUF3575 domain-containing protein" evidence="1">
    <location>
        <begin position="18"/>
        <end position="193"/>
    </location>
</feature>
<name>A0A7Y8XZZ6_9FLAO</name>
<evidence type="ECO:0000313" key="3">
    <source>
        <dbReference type="Proteomes" id="UP000535020"/>
    </source>
</evidence>
<comment type="caution">
    <text evidence="2">The sequence shown here is derived from an EMBL/GenBank/DDBJ whole genome shotgun (WGS) entry which is preliminary data.</text>
</comment>
<gene>
    <name evidence="2" type="ORF">HZF10_03550</name>
</gene>
<feature type="signal peptide" evidence="1">
    <location>
        <begin position="1"/>
        <end position="17"/>
    </location>
</feature>
<evidence type="ECO:0008006" key="4">
    <source>
        <dbReference type="Google" id="ProtNLM"/>
    </source>
</evidence>
<protein>
    <recommendedName>
        <fullName evidence="4">DUF3575 domain-containing protein</fullName>
    </recommendedName>
</protein>
<dbReference type="EMBL" id="JACBJI010000001">
    <property type="protein sequence ID" value="NYA69983.1"/>
    <property type="molecule type" value="Genomic_DNA"/>
</dbReference>
<keyword evidence="1" id="KW-0732">Signal</keyword>
<dbReference type="RefSeq" id="WP_176004798.1">
    <property type="nucleotide sequence ID" value="NZ_JABWMI010000005.1"/>
</dbReference>
<evidence type="ECO:0000313" key="2">
    <source>
        <dbReference type="EMBL" id="NYA69983.1"/>
    </source>
</evidence>
<proteinExistence type="predicted"/>